<dbReference type="AlphaFoldDB" id="A0A1M6WU22"/>
<gene>
    <name evidence="1" type="ORF">SAMN05444398_101150</name>
</gene>
<protein>
    <recommendedName>
        <fullName evidence="3">Methyltransferase domain-containing protein</fullName>
    </recommendedName>
</protein>
<accession>A0A1M6WU22</accession>
<reference evidence="1 2" key="1">
    <citation type="submission" date="2016-11" db="EMBL/GenBank/DDBJ databases">
        <authorList>
            <person name="Jaros S."/>
            <person name="Januszkiewicz K."/>
            <person name="Wedrychowicz H."/>
        </authorList>
    </citation>
    <scope>NUCLEOTIDE SEQUENCE [LARGE SCALE GENOMIC DNA]</scope>
    <source>
        <strain evidence="1 2">DSM 29589</strain>
    </source>
</reference>
<dbReference type="EMBL" id="FRBR01000001">
    <property type="protein sequence ID" value="SHK97156.1"/>
    <property type="molecule type" value="Genomic_DNA"/>
</dbReference>
<proteinExistence type="predicted"/>
<dbReference type="RefSeq" id="WP_073031603.1">
    <property type="nucleotide sequence ID" value="NZ_BMLR01000001.1"/>
</dbReference>
<dbReference type="OrthoDB" id="7445868at2"/>
<dbReference type="SUPFAM" id="SSF53335">
    <property type="entry name" value="S-adenosyl-L-methionine-dependent methyltransferases"/>
    <property type="match status" value="1"/>
</dbReference>
<dbReference type="InterPro" id="IPR029063">
    <property type="entry name" value="SAM-dependent_MTases_sf"/>
</dbReference>
<dbReference type="STRING" id="337701.SAMN05444398_101150"/>
<organism evidence="1 2">
    <name type="scientific">Roseovarius pacificus</name>
    <dbReference type="NCBI Taxonomy" id="337701"/>
    <lineage>
        <taxon>Bacteria</taxon>
        <taxon>Pseudomonadati</taxon>
        <taxon>Pseudomonadota</taxon>
        <taxon>Alphaproteobacteria</taxon>
        <taxon>Rhodobacterales</taxon>
        <taxon>Roseobacteraceae</taxon>
        <taxon>Roseovarius</taxon>
    </lineage>
</organism>
<dbReference type="Proteomes" id="UP000183974">
    <property type="component" value="Unassembled WGS sequence"/>
</dbReference>
<sequence length="200" mass="22870">MDQAATISRPELTLPEAEARRLRAAYEAAQVILEYGSGGSTVMAAQMPGKSVFSVESDRDWAQMMRDWLAQNPPADGTVVDIIWSDLGPTKEWGYPETDREWQRYARYPLEVWDLPEFRQPDVVLVDGRFRAGCAMATAFRTQKPVRVFVDDYARRKHYHRIEEFLGRPVMAGRMAEFDVAPMAVPADRLLTIIEMMTRP</sequence>
<keyword evidence="2" id="KW-1185">Reference proteome</keyword>
<evidence type="ECO:0000313" key="1">
    <source>
        <dbReference type="EMBL" id="SHK97156.1"/>
    </source>
</evidence>
<evidence type="ECO:0008006" key="3">
    <source>
        <dbReference type="Google" id="ProtNLM"/>
    </source>
</evidence>
<name>A0A1M6WU22_9RHOB</name>
<dbReference type="Gene3D" id="3.40.50.150">
    <property type="entry name" value="Vaccinia Virus protein VP39"/>
    <property type="match status" value="1"/>
</dbReference>
<evidence type="ECO:0000313" key="2">
    <source>
        <dbReference type="Proteomes" id="UP000183974"/>
    </source>
</evidence>